<dbReference type="AlphaFoldDB" id="A0A8S2YNA8"/>
<evidence type="ECO:0000313" key="1">
    <source>
        <dbReference type="EMBL" id="CAF4565989.1"/>
    </source>
</evidence>
<protein>
    <submittedName>
        <fullName evidence="1">Uncharacterized protein</fullName>
    </submittedName>
</protein>
<name>A0A8S2YNA8_9BILA</name>
<reference evidence="1" key="1">
    <citation type="submission" date="2021-02" db="EMBL/GenBank/DDBJ databases">
        <authorList>
            <person name="Nowell W R."/>
        </authorList>
    </citation>
    <scope>NUCLEOTIDE SEQUENCE</scope>
</reference>
<evidence type="ECO:0000313" key="2">
    <source>
        <dbReference type="Proteomes" id="UP000681722"/>
    </source>
</evidence>
<sequence>MYGLPCACGDLYTGEIAALHKRIKQHKTKTKKFDIENSESVQHTSTNTGCAIKFDESVISDNESNLYRRKKLENVDSIVNLSYNKRQ</sequence>
<gene>
    <name evidence="1" type="ORF">SRO942_LOCUS47574</name>
</gene>
<dbReference type="Proteomes" id="UP000681722">
    <property type="component" value="Unassembled WGS sequence"/>
</dbReference>
<organism evidence="1 2">
    <name type="scientific">Didymodactylos carnosus</name>
    <dbReference type="NCBI Taxonomy" id="1234261"/>
    <lineage>
        <taxon>Eukaryota</taxon>
        <taxon>Metazoa</taxon>
        <taxon>Spiralia</taxon>
        <taxon>Gnathifera</taxon>
        <taxon>Rotifera</taxon>
        <taxon>Eurotatoria</taxon>
        <taxon>Bdelloidea</taxon>
        <taxon>Philodinida</taxon>
        <taxon>Philodinidae</taxon>
        <taxon>Didymodactylos</taxon>
    </lineage>
</organism>
<dbReference type="EMBL" id="CAJOBC010119134">
    <property type="protein sequence ID" value="CAF4565989.1"/>
    <property type="molecule type" value="Genomic_DNA"/>
</dbReference>
<accession>A0A8S2YNA8</accession>
<comment type="caution">
    <text evidence="1">The sequence shown here is derived from an EMBL/GenBank/DDBJ whole genome shotgun (WGS) entry which is preliminary data.</text>
</comment>
<proteinExistence type="predicted"/>